<dbReference type="Pfam" id="PF14096">
    <property type="entry name" value="DUF4274"/>
    <property type="match status" value="1"/>
</dbReference>
<dbReference type="InterPro" id="IPR025369">
    <property type="entry name" value="DUF4274"/>
</dbReference>
<dbReference type="RefSeq" id="WP_180047881.1">
    <property type="nucleotide sequence ID" value="NZ_CP048659.1"/>
</dbReference>
<evidence type="ECO:0000313" key="3">
    <source>
        <dbReference type="Proteomes" id="UP000593966"/>
    </source>
</evidence>
<keyword evidence="3" id="KW-1185">Reference proteome</keyword>
<feature type="domain" description="DUF4274" evidence="1">
    <location>
        <begin position="22"/>
        <end position="97"/>
    </location>
</feature>
<dbReference type="EMBL" id="CP048659">
    <property type="protein sequence ID" value="QOW45812.1"/>
    <property type="molecule type" value="Genomic_DNA"/>
</dbReference>
<dbReference type="Proteomes" id="UP000593966">
    <property type="component" value="Chromosome"/>
</dbReference>
<proteinExistence type="predicted"/>
<sequence length="161" mass="19058">MQQLELLIQFVWSEYLHQASSEDLYQSVISCNWDSNNQLLDWIIQDQTVDRAVLLAVYWMSDPTFAKQYLNRDEFLAKDSWYVNTFDFIENLEEKYIRGFWYKNEIAFNPAHDQDGIDWTMTYDKSKVLRPIPEQMCIALAGKKNVSQCRFSGRSDGVMEL</sequence>
<reference evidence="2 3" key="1">
    <citation type="submission" date="2020-02" db="EMBL/GenBank/DDBJ databases">
        <title>Tigecycline-resistant Acinetobacter species from pigs and migratory birds.</title>
        <authorList>
            <person name="Chen C."/>
            <person name="Sun J."/>
            <person name="Liao X.-P."/>
            <person name="Liu Y.-H."/>
        </authorList>
    </citation>
    <scope>NUCLEOTIDE SEQUENCE [LARGE SCALE GENOMIC DNA]</scope>
    <source>
        <strain evidence="2 3">YH12207_T</strain>
    </source>
</reference>
<gene>
    <name evidence="2" type="ORF">G0028_07850</name>
</gene>
<evidence type="ECO:0000259" key="1">
    <source>
        <dbReference type="Pfam" id="PF14096"/>
    </source>
</evidence>
<accession>A0A7S6VW25</accession>
<dbReference type="AlphaFoldDB" id="A0A7S6VW25"/>
<organism evidence="2 3">
    <name type="scientific">Acinetobacter piscicola</name>
    <dbReference type="NCBI Taxonomy" id="2006115"/>
    <lineage>
        <taxon>Bacteria</taxon>
        <taxon>Pseudomonadati</taxon>
        <taxon>Pseudomonadota</taxon>
        <taxon>Gammaproteobacteria</taxon>
        <taxon>Moraxellales</taxon>
        <taxon>Moraxellaceae</taxon>
        <taxon>Acinetobacter</taxon>
    </lineage>
</organism>
<evidence type="ECO:0000313" key="2">
    <source>
        <dbReference type="EMBL" id="QOW45812.1"/>
    </source>
</evidence>
<name>A0A7S6VW25_9GAMM</name>
<protein>
    <submittedName>
        <fullName evidence="2">DUF4274 domain-containing protein</fullName>
    </submittedName>
</protein>